<dbReference type="Proteomes" id="UP000037136">
    <property type="component" value="Unassembled WGS sequence"/>
</dbReference>
<keyword evidence="4 8" id="KW-0812">Transmembrane</keyword>
<dbReference type="OrthoDB" id="5965864at2759"/>
<comment type="similarity">
    <text evidence="2 8">Belongs to the battenin family.</text>
</comment>
<evidence type="ECO:0000313" key="9">
    <source>
        <dbReference type="EMBL" id="PFH58646.1"/>
    </source>
</evidence>
<comment type="subcellular location">
    <subcellularLocation>
        <location evidence="1">Endomembrane system</location>
        <topology evidence="1">Multi-pass membrane protein</topology>
    </subcellularLocation>
    <subcellularLocation>
        <location evidence="8">Vacuole membrane</location>
        <topology evidence="8">Multi-pass membrane protein</topology>
    </subcellularLocation>
</comment>
<dbReference type="Gene3D" id="1.20.1250.20">
    <property type="entry name" value="MFS general substrate transporter like domains"/>
    <property type="match status" value="1"/>
</dbReference>
<keyword evidence="6 8" id="KW-1133">Transmembrane helix</keyword>
<dbReference type="InterPro" id="IPR036259">
    <property type="entry name" value="MFS_trans_sf"/>
</dbReference>
<protein>
    <recommendedName>
        <fullName evidence="8">Protein BTN</fullName>
    </recommendedName>
</protein>
<evidence type="ECO:0000256" key="1">
    <source>
        <dbReference type="ARBA" id="ARBA00004127"/>
    </source>
</evidence>
<feature type="transmembrane region" description="Helical" evidence="8">
    <location>
        <begin position="346"/>
        <end position="364"/>
    </location>
</feature>
<evidence type="ECO:0000256" key="7">
    <source>
        <dbReference type="ARBA" id="ARBA00023136"/>
    </source>
</evidence>
<dbReference type="PIRSF" id="PIRSF015974">
    <property type="entry name" value="CLN3_BTN1"/>
    <property type="match status" value="1"/>
</dbReference>
<dbReference type="GO" id="GO:0051453">
    <property type="term" value="P:regulation of intracellular pH"/>
    <property type="evidence" value="ECO:0007669"/>
    <property type="project" value="TreeGrafter"/>
</dbReference>
<evidence type="ECO:0000256" key="8">
    <source>
        <dbReference type="RuleBase" id="RU361113"/>
    </source>
</evidence>
<feature type="transmembrane region" description="Helical" evidence="8">
    <location>
        <begin position="376"/>
        <end position="396"/>
    </location>
</feature>
<dbReference type="SUPFAM" id="SSF103473">
    <property type="entry name" value="MFS general substrate transporter"/>
    <property type="match status" value="1"/>
</dbReference>
<feature type="transmembrane region" description="Helical" evidence="8">
    <location>
        <begin position="108"/>
        <end position="128"/>
    </location>
</feature>
<dbReference type="PRINTS" id="PR01315">
    <property type="entry name" value="BATTENIN"/>
</dbReference>
<evidence type="ECO:0000313" key="10">
    <source>
        <dbReference type="Proteomes" id="UP000037136"/>
    </source>
</evidence>
<dbReference type="GO" id="GO:0012505">
    <property type="term" value="C:endomembrane system"/>
    <property type="evidence" value="ECO:0007669"/>
    <property type="project" value="UniProtKB-SubCell"/>
</dbReference>
<dbReference type="AlphaFoldDB" id="A0A2A9PCU0"/>
<feature type="transmembrane region" description="Helical" evidence="8">
    <location>
        <begin position="166"/>
        <end position="188"/>
    </location>
</feature>
<gene>
    <name evidence="9" type="ORF">XA68_13415</name>
</gene>
<feature type="transmembrane region" description="Helical" evidence="8">
    <location>
        <begin position="226"/>
        <end position="244"/>
    </location>
</feature>
<dbReference type="EMBL" id="LAZP02000272">
    <property type="protein sequence ID" value="PFH58646.1"/>
    <property type="molecule type" value="Genomic_DNA"/>
</dbReference>
<feature type="transmembrane region" description="Helical" evidence="8">
    <location>
        <begin position="75"/>
        <end position="96"/>
    </location>
</feature>
<feature type="transmembrane region" description="Helical" evidence="8">
    <location>
        <begin position="200"/>
        <end position="220"/>
    </location>
</feature>
<dbReference type="GO" id="GO:0006865">
    <property type="term" value="P:amino acid transport"/>
    <property type="evidence" value="ECO:0007669"/>
    <property type="project" value="UniProtKB-KW"/>
</dbReference>
<dbReference type="InterPro" id="IPR018460">
    <property type="entry name" value="Battenin_disease_Cln3_subgr"/>
</dbReference>
<keyword evidence="7 8" id="KW-0472">Membrane</keyword>
<comment type="caution">
    <text evidence="9">The sequence shown here is derived from an EMBL/GenBank/DDBJ whole genome shotgun (WGS) entry which is preliminary data.</text>
</comment>
<dbReference type="GO" id="GO:0005774">
    <property type="term" value="C:vacuolar membrane"/>
    <property type="evidence" value="ECO:0007669"/>
    <property type="project" value="UniProtKB-SubCell"/>
</dbReference>
<dbReference type="PANTHER" id="PTHR10981:SF0">
    <property type="entry name" value="BATTENIN"/>
    <property type="match status" value="1"/>
</dbReference>
<keyword evidence="10" id="KW-1185">Reference proteome</keyword>
<evidence type="ECO:0000256" key="6">
    <source>
        <dbReference type="ARBA" id="ARBA00022989"/>
    </source>
</evidence>
<feature type="transmembrane region" description="Helical" evidence="8">
    <location>
        <begin position="135"/>
        <end position="154"/>
    </location>
</feature>
<feature type="transmembrane region" description="Helical" evidence="8">
    <location>
        <begin position="402"/>
        <end position="421"/>
    </location>
</feature>
<evidence type="ECO:0000256" key="4">
    <source>
        <dbReference type="ARBA" id="ARBA00022692"/>
    </source>
</evidence>
<reference evidence="9 10" key="1">
    <citation type="journal article" date="2015" name="BMC Genomics">
        <title>Gene expression during zombie ant biting behavior reflects the complexity underlying fungal parasitic behavioral manipulation.</title>
        <authorList>
            <person name="de Bekker C."/>
            <person name="Ohm R.A."/>
            <person name="Loreto R.G."/>
            <person name="Sebastian A."/>
            <person name="Albert I."/>
            <person name="Merrow M."/>
            <person name="Brachmann A."/>
            <person name="Hughes D.P."/>
        </authorList>
    </citation>
    <scope>NUCLEOTIDE SEQUENCE [LARGE SCALE GENOMIC DNA]</scope>
    <source>
        <strain evidence="9 10">SC16a</strain>
    </source>
</reference>
<dbReference type="PANTHER" id="PTHR10981">
    <property type="entry name" value="BATTENIN"/>
    <property type="match status" value="1"/>
</dbReference>
<evidence type="ECO:0000256" key="2">
    <source>
        <dbReference type="ARBA" id="ARBA00007467"/>
    </source>
</evidence>
<dbReference type="Pfam" id="PF02487">
    <property type="entry name" value="CLN3"/>
    <property type="match status" value="1"/>
</dbReference>
<keyword evidence="3" id="KW-0813">Transport</keyword>
<feature type="transmembrane region" description="Helical" evidence="8">
    <location>
        <begin position="308"/>
        <end position="326"/>
    </location>
</feature>
<name>A0A2A9PCU0_OPHUN</name>
<dbReference type="InterPro" id="IPR003492">
    <property type="entry name" value="Battenin_disease_Cln3"/>
</dbReference>
<keyword evidence="5" id="KW-0029">Amino-acid transport</keyword>
<keyword evidence="8" id="KW-0926">Vacuole</keyword>
<evidence type="ECO:0000256" key="5">
    <source>
        <dbReference type="ARBA" id="ARBA00022970"/>
    </source>
</evidence>
<evidence type="ECO:0000256" key="3">
    <source>
        <dbReference type="ARBA" id="ARBA00022448"/>
    </source>
</evidence>
<dbReference type="STRING" id="268505.A0A2A9PCU0"/>
<proteinExistence type="inferred from homology"/>
<organism evidence="9 10">
    <name type="scientific">Ophiocordyceps unilateralis</name>
    <name type="common">Zombie-ant fungus</name>
    <name type="synonym">Torrubia unilateralis</name>
    <dbReference type="NCBI Taxonomy" id="268505"/>
    <lineage>
        <taxon>Eukaryota</taxon>
        <taxon>Fungi</taxon>
        <taxon>Dikarya</taxon>
        <taxon>Ascomycota</taxon>
        <taxon>Pezizomycotina</taxon>
        <taxon>Sordariomycetes</taxon>
        <taxon>Hypocreomycetidae</taxon>
        <taxon>Hypocreales</taxon>
        <taxon>Ophiocordycipitaceae</taxon>
        <taxon>Ophiocordyceps</taxon>
    </lineage>
</organism>
<reference evidence="9 10" key="2">
    <citation type="journal article" date="2017" name="Sci. Rep.">
        <title>Ant-infecting Ophiocordyceps genomes reveal a high diversity of potential behavioral manipulation genes and a possible major role for enterotoxins.</title>
        <authorList>
            <person name="de Bekker C."/>
            <person name="Ohm R.A."/>
            <person name="Evans H.C."/>
            <person name="Brachmann A."/>
            <person name="Hughes D.P."/>
        </authorList>
    </citation>
    <scope>NUCLEOTIDE SEQUENCE [LARGE SCALE GENOMIC DNA]</scope>
    <source>
        <strain evidence="9 10">SC16a</strain>
    </source>
</reference>
<accession>A0A2A9PCU0</accession>
<sequence length="486" mass="53043">MAPPPLDFISSALYHHQHHLLLLLLNHHHHIRLRRLTAMASPGRLTAFSPALLGVSRSSRVARLVALLRKPEARVLIAFWLLGLINNVLYVIVLSAAQDLVGSLPKGIVLLADVMPSFAVKLVGPYVMHAVPYRVRIPVFIALASTGMLLVALTPPSRSVAVKMTGVVLASLSSGGGELSFLSLLHYYGENGLVGWGSGTGAAGLVGAGLYELLTAWLGFDVSQALLLSACLPVVMFISFFFILPQEPLLRSLGHRQDYEAVPAREAMDEPAVMTEALLAPSSSAVYAPGSNPKSRSLVANLKRARSLLVPYMIPLFLVYVAEYTINQGVSPTLLFPPEESPFSQLRGFYPFYGFLYQLGVFISRSSTSLLRVHSLYLPSFLQLGNLVLLTLHSLFYFLPSVYVVFFIVFWEGLLGGCVYVNCFAEILERVPAEDREFSLGATAVSDSAGISAAGILSIAVETRLCEYQVAHGRKWCRMIQTPDTR</sequence>